<organism evidence="2 3">
    <name type="scientific">Panagrolaimus superbus</name>
    <dbReference type="NCBI Taxonomy" id="310955"/>
    <lineage>
        <taxon>Eukaryota</taxon>
        <taxon>Metazoa</taxon>
        <taxon>Ecdysozoa</taxon>
        <taxon>Nematoda</taxon>
        <taxon>Chromadorea</taxon>
        <taxon>Rhabditida</taxon>
        <taxon>Tylenchina</taxon>
        <taxon>Panagrolaimomorpha</taxon>
        <taxon>Panagrolaimoidea</taxon>
        <taxon>Panagrolaimidae</taxon>
        <taxon>Panagrolaimus</taxon>
    </lineage>
</organism>
<reference evidence="3" key="1">
    <citation type="submission" date="2022-11" db="UniProtKB">
        <authorList>
            <consortium name="WormBaseParasite"/>
        </authorList>
    </citation>
    <scope>IDENTIFICATION</scope>
</reference>
<dbReference type="WBParaSite" id="PSU_v2.g21461.t1">
    <property type="protein sequence ID" value="PSU_v2.g21461.t1"/>
    <property type="gene ID" value="PSU_v2.g21461"/>
</dbReference>
<feature type="compositionally biased region" description="Polar residues" evidence="1">
    <location>
        <begin position="148"/>
        <end position="205"/>
    </location>
</feature>
<keyword evidence="2" id="KW-1185">Reference proteome</keyword>
<dbReference type="AlphaFoldDB" id="A0A914YPS4"/>
<proteinExistence type="predicted"/>
<dbReference type="Proteomes" id="UP000887577">
    <property type="component" value="Unplaced"/>
</dbReference>
<name>A0A914YPS4_9BILA</name>
<evidence type="ECO:0000313" key="3">
    <source>
        <dbReference type="WBParaSite" id="PSU_v2.g21461.t1"/>
    </source>
</evidence>
<evidence type="ECO:0000256" key="1">
    <source>
        <dbReference type="SAM" id="MobiDB-lite"/>
    </source>
</evidence>
<evidence type="ECO:0000313" key="2">
    <source>
        <dbReference type="Proteomes" id="UP000887577"/>
    </source>
</evidence>
<accession>A0A914YPS4</accession>
<protein>
    <submittedName>
        <fullName evidence="3">Uncharacterized protein</fullName>
    </submittedName>
</protein>
<sequence>MLIIAYIYIYTNLFQLRIRGKFKKNSFKHILASCSTLKLKALFGSRNFVTSASYNWTIAYPEYNPTTTMTAYYVPVSTMASSTANAHATYTLPQFSASAYGHPMQHYPAFGSNPLAGIATTTYRPNFYSFAPLFFGPPPTTAQFAPHPTTSAADVPQNNTTSDVNVPQTNTSSDVSPTTSADSVHRTTSSADVTQSAANADFTPTTTSVADAPATISTEKSTSAASTTSTASATAITSASTLSSAATVTTAPRKRYAIQINVCFSKLTYITTNAEIFLDYCF</sequence>
<feature type="region of interest" description="Disordered" evidence="1">
    <location>
        <begin position="141"/>
        <end position="205"/>
    </location>
</feature>